<dbReference type="Proteomes" id="UP001476282">
    <property type="component" value="Unassembled WGS sequence"/>
</dbReference>
<dbReference type="RefSeq" id="WP_353568860.1">
    <property type="nucleotide sequence ID" value="NZ_BAABRI010000034.1"/>
</dbReference>
<evidence type="ECO:0000313" key="1">
    <source>
        <dbReference type="EMBL" id="GAA5484754.1"/>
    </source>
</evidence>
<accession>A0ABP9UXH1</accession>
<name>A0ABP9UXH1_9BACT</name>
<proteinExistence type="predicted"/>
<sequence>MSESSRDHGTQPVDALMEAWGLSNHDMVDASPEQLTHKQVQRARKGRVLTLAMMQKVARTLNIAAWYRLKKDEREQYYEYLHRDLFNYAKGHDPDFQDPNAPLMEAVKARGGKIINREP</sequence>
<evidence type="ECO:0000313" key="2">
    <source>
        <dbReference type="Proteomes" id="UP001476282"/>
    </source>
</evidence>
<organism evidence="1 2">
    <name type="scientific">Haloferula sargassicola</name>
    <dbReference type="NCBI Taxonomy" id="490096"/>
    <lineage>
        <taxon>Bacteria</taxon>
        <taxon>Pseudomonadati</taxon>
        <taxon>Verrucomicrobiota</taxon>
        <taxon>Verrucomicrobiia</taxon>
        <taxon>Verrucomicrobiales</taxon>
        <taxon>Verrucomicrobiaceae</taxon>
        <taxon>Haloferula</taxon>
    </lineage>
</organism>
<keyword evidence="2" id="KW-1185">Reference proteome</keyword>
<comment type="caution">
    <text evidence="1">The sequence shown here is derived from an EMBL/GenBank/DDBJ whole genome shotgun (WGS) entry which is preliminary data.</text>
</comment>
<reference evidence="1 2" key="1">
    <citation type="submission" date="2024-02" db="EMBL/GenBank/DDBJ databases">
        <title>Haloferula sargassicola NBRC 104335.</title>
        <authorList>
            <person name="Ichikawa N."/>
            <person name="Katano-Makiyama Y."/>
            <person name="Hidaka K."/>
        </authorList>
    </citation>
    <scope>NUCLEOTIDE SEQUENCE [LARGE SCALE GENOMIC DNA]</scope>
    <source>
        <strain evidence="1 2">NBRC 104335</strain>
    </source>
</reference>
<evidence type="ECO:0008006" key="3">
    <source>
        <dbReference type="Google" id="ProtNLM"/>
    </source>
</evidence>
<protein>
    <recommendedName>
        <fullName evidence="3">XRE family transcriptional regulator</fullName>
    </recommendedName>
</protein>
<dbReference type="EMBL" id="BAABRI010000034">
    <property type="protein sequence ID" value="GAA5484754.1"/>
    <property type="molecule type" value="Genomic_DNA"/>
</dbReference>
<gene>
    <name evidence="1" type="ORF">Hsar01_04000</name>
</gene>